<evidence type="ECO:0000256" key="1">
    <source>
        <dbReference type="SAM" id="Phobius"/>
    </source>
</evidence>
<dbReference type="Proteomes" id="UP000231333">
    <property type="component" value="Unassembled WGS sequence"/>
</dbReference>
<gene>
    <name evidence="2" type="ORF">COV34_02785</name>
</gene>
<sequence length="142" mass="15185">MKRGFTLLEILITLGIIGLLAFIGIITGVDTYKRYLTRSDIDSAAVLLQKARSSAINNIGNTSHGVHVGNTGEFVLFRGNSYASRDTTYDLVIEQNKDIAISGLSEVVFSQISGETTAGTITVTSDTGNITININSEGGINW</sequence>
<dbReference type="SUPFAM" id="SSF54523">
    <property type="entry name" value="Pili subunits"/>
    <property type="match status" value="1"/>
</dbReference>
<reference evidence="2 3" key="1">
    <citation type="submission" date="2017-09" db="EMBL/GenBank/DDBJ databases">
        <title>Depth-based differentiation of microbial function through sediment-hosted aquifers and enrichment of novel symbionts in the deep terrestrial subsurface.</title>
        <authorList>
            <person name="Probst A.J."/>
            <person name="Ladd B."/>
            <person name="Jarett J.K."/>
            <person name="Geller-Mcgrath D.E."/>
            <person name="Sieber C.M."/>
            <person name="Emerson J.B."/>
            <person name="Anantharaman K."/>
            <person name="Thomas B.C."/>
            <person name="Malmstrom R."/>
            <person name="Stieglmeier M."/>
            <person name="Klingl A."/>
            <person name="Woyke T."/>
            <person name="Ryan C.M."/>
            <person name="Banfield J.F."/>
        </authorList>
    </citation>
    <scope>NUCLEOTIDE SEQUENCE [LARGE SCALE GENOMIC DNA]</scope>
    <source>
        <strain evidence="2">CG10_big_fil_rev_8_21_14_0_10_42_12</strain>
    </source>
</reference>
<protein>
    <recommendedName>
        <fullName evidence="4">General secretion pathway GspH domain-containing protein</fullName>
    </recommendedName>
</protein>
<dbReference type="InterPro" id="IPR012902">
    <property type="entry name" value="N_methyl_site"/>
</dbReference>
<dbReference type="NCBIfam" id="TIGR02532">
    <property type="entry name" value="IV_pilin_GFxxxE"/>
    <property type="match status" value="1"/>
</dbReference>
<keyword evidence="1" id="KW-0812">Transmembrane</keyword>
<name>A0A2H0QUM7_9BACT</name>
<keyword evidence="1" id="KW-0472">Membrane</keyword>
<keyword evidence="1" id="KW-1133">Transmembrane helix</keyword>
<dbReference type="InterPro" id="IPR045584">
    <property type="entry name" value="Pilin-like"/>
</dbReference>
<evidence type="ECO:0000313" key="3">
    <source>
        <dbReference type="Proteomes" id="UP000231333"/>
    </source>
</evidence>
<dbReference type="AlphaFoldDB" id="A0A2H0QUM7"/>
<comment type="caution">
    <text evidence="2">The sequence shown here is derived from an EMBL/GenBank/DDBJ whole genome shotgun (WGS) entry which is preliminary data.</text>
</comment>
<evidence type="ECO:0000313" key="2">
    <source>
        <dbReference type="EMBL" id="PIR37988.1"/>
    </source>
</evidence>
<dbReference type="Pfam" id="PF07963">
    <property type="entry name" value="N_methyl"/>
    <property type="match status" value="1"/>
</dbReference>
<organism evidence="2 3">
    <name type="scientific">Candidatus Zambryskibacteria bacterium CG10_big_fil_rev_8_21_14_0_10_42_12</name>
    <dbReference type="NCBI Taxonomy" id="1975115"/>
    <lineage>
        <taxon>Bacteria</taxon>
        <taxon>Candidatus Zambryskiibacteriota</taxon>
    </lineage>
</organism>
<proteinExistence type="predicted"/>
<feature type="transmembrane region" description="Helical" evidence="1">
    <location>
        <begin position="6"/>
        <end position="29"/>
    </location>
</feature>
<accession>A0A2H0QUM7</accession>
<dbReference type="Gene3D" id="3.30.700.10">
    <property type="entry name" value="Glycoprotein, Type 4 Pilin"/>
    <property type="match status" value="1"/>
</dbReference>
<dbReference type="EMBL" id="PCXL01000013">
    <property type="protein sequence ID" value="PIR37988.1"/>
    <property type="molecule type" value="Genomic_DNA"/>
</dbReference>
<evidence type="ECO:0008006" key="4">
    <source>
        <dbReference type="Google" id="ProtNLM"/>
    </source>
</evidence>